<dbReference type="InterPro" id="IPR007461">
    <property type="entry name" value="Ysc84_actin-binding"/>
</dbReference>
<feature type="binding site" evidence="6">
    <location>
        <position position="55"/>
    </location>
    <ligand>
        <name>ATP</name>
        <dbReference type="ChEBI" id="CHEBI:30616"/>
    </ligand>
</feature>
<keyword evidence="10" id="KW-1185">Reference proteome</keyword>
<dbReference type="InterPro" id="IPR000719">
    <property type="entry name" value="Prot_kinase_dom"/>
</dbReference>
<dbReference type="EMBL" id="CAXHTA020000009">
    <property type="protein sequence ID" value="CAL5223814.1"/>
    <property type="molecule type" value="Genomic_DNA"/>
</dbReference>
<dbReference type="PROSITE" id="PS00107">
    <property type="entry name" value="PROTEIN_KINASE_ATP"/>
    <property type="match status" value="1"/>
</dbReference>
<dbReference type="Pfam" id="PF00069">
    <property type="entry name" value="Pkinase"/>
    <property type="match status" value="1"/>
</dbReference>
<feature type="compositionally biased region" description="Low complexity" evidence="7">
    <location>
        <begin position="322"/>
        <end position="331"/>
    </location>
</feature>
<dbReference type="PANTHER" id="PTHR48014">
    <property type="entry name" value="SERINE/THREONINE-PROTEIN KINASE FRAY2"/>
    <property type="match status" value="1"/>
</dbReference>
<dbReference type="PROSITE" id="PS50011">
    <property type="entry name" value="PROTEIN_KINASE_DOM"/>
    <property type="match status" value="1"/>
</dbReference>
<evidence type="ECO:0000256" key="5">
    <source>
        <dbReference type="ARBA" id="ARBA00022840"/>
    </source>
</evidence>
<evidence type="ECO:0000259" key="8">
    <source>
        <dbReference type="PROSITE" id="PS50011"/>
    </source>
</evidence>
<protein>
    <submittedName>
        <fullName evidence="9">G6385 protein</fullName>
    </submittedName>
</protein>
<sequence length="661" mass="71963">MARMHSHLGSSTSEATTFPTSAQDYTLHEKIGKGSSSTVYRATVNATGQEIAVKKVDLEALGANLDTVIREAVIMKRQRHPHILELLAAFVDGSDLWMVIPLVPGGSLESLIKKGYQKGLREVDIATIMKQVLEGLAYLHSRGIIHRDIKASNILVGRDGTVRLSDLGVAAKLERHFSCTLPEGYAKLERRNTFVGSPAYIAPELLTGLEQGYGLSADIYSFGITIIEVALGHTPYVDMSFRQIVTKKAANAGQPMLSVNTHGKHFSQEFGDAVAQCVQYCADERPSAEHFLKHRFFKLAARHPQHLVRHLWRQVPEDSDRSGSSSHLASDSDAEGPLGGDGMHHGHGSGWLSPDSAKQLQVNELPEVLDASHASMQLKRLLLHSTGQDSLSEAGEAPMCEILQSCCACSMLPWLVAAAISSCTGIFFGLGQMQGLGLQHLHGMGFIMAKLEAPDGLPVFSGPSYIEIASTRAGVGAGRVKTEIVHFLANTFTLRKFRDQRQVLGSELDLTDFDEAEMSVQSVLEFMAQAKADNKSPAVVSLRAREGTTFNLLRMYGAARPDHAANMRIYGKDNIQPADILNGKTPPPSAFAFPGFSALIDDLHALEALRKKEIPPEMLLRRPSRQDSSSRGPRQGFTGGPRGFHRFGSGSNRQQQPPPVK</sequence>
<keyword evidence="2" id="KW-0808">Transferase</keyword>
<dbReference type="InterPro" id="IPR011009">
    <property type="entry name" value="Kinase-like_dom_sf"/>
</dbReference>
<evidence type="ECO:0000313" key="9">
    <source>
        <dbReference type="EMBL" id="CAL5223814.1"/>
    </source>
</evidence>
<reference evidence="9 10" key="1">
    <citation type="submission" date="2024-06" db="EMBL/GenBank/DDBJ databases">
        <authorList>
            <person name="Kraege A."/>
            <person name="Thomma B."/>
        </authorList>
    </citation>
    <scope>NUCLEOTIDE SEQUENCE [LARGE SCALE GENOMIC DNA]</scope>
</reference>
<dbReference type="Pfam" id="PF04366">
    <property type="entry name" value="Ysc84"/>
    <property type="match status" value="1"/>
</dbReference>
<dbReference type="InterPro" id="IPR047173">
    <property type="entry name" value="STRAD_A/B-like"/>
</dbReference>
<proteinExistence type="inferred from homology"/>
<accession>A0ABP1FXK5</accession>
<dbReference type="InterPro" id="IPR008271">
    <property type="entry name" value="Ser/Thr_kinase_AS"/>
</dbReference>
<comment type="similarity">
    <text evidence="1">Belongs to the protein kinase superfamily. STE Ser/Thr protein kinase family. STE20 subfamily.</text>
</comment>
<dbReference type="Gene3D" id="1.10.510.10">
    <property type="entry name" value="Transferase(Phosphotransferase) domain 1"/>
    <property type="match status" value="1"/>
</dbReference>
<dbReference type="InterPro" id="IPR017441">
    <property type="entry name" value="Protein_kinase_ATP_BS"/>
</dbReference>
<organism evidence="9 10">
    <name type="scientific">Coccomyxa viridis</name>
    <dbReference type="NCBI Taxonomy" id="1274662"/>
    <lineage>
        <taxon>Eukaryota</taxon>
        <taxon>Viridiplantae</taxon>
        <taxon>Chlorophyta</taxon>
        <taxon>core chlorophytes</taxon>
        <taxon>Trebouxiophyceae</taxon>
        <taxon>Trebouxiophyceae incertae sedis</taxon>
        <taxon>Coccomyxaceae</taxon>
        <taxon>Coccomyxa</taxon>
    </lineage>
</organism>
<feature type="region of interest" description="Disordered" evidence="7">
    <location>
        <begin position="318"/>
        <end position="355"/>
    </location>
</feature>
<name>A0ABP1FXK5_9CHLO</name>
<evidence type="ECO:0000256" key="4">
    <source>
        <dbReference type="ARBA" id="ARBA00022777"/>
    </source>
</evidence>
<comment type="caution">
    <text evidence="9">The sequence shown here is derived from an EMBL/GenBank/DDBJ whole genome shotgun (WGS) entry which is preliminary data.</text>
</comment>
<dbReference type="SMART" id="SM00220">
    <property type="entry name" value="S_TKc"/>
    <property type="match status" value="1"/>
</dbReference>
<evidence type="ECO:0000256" key="1">
    <source>
        <dbReference type="ARBA" id="ARBA00008874"/>
    </source>
</evidence>
<evidence type="ECO:0000256" key="7">
    <source>
        <dbReference type="SAM" id="MobiDB-lite"/>
    </source>
</evidence>
<evidence type="ECO:0000313" key="10">
    <source>
        <dbReference type="Proteomes" id="UP001497392"/>
    </source>
</evidence>
<dbReference type="PROSITE" id="PS00108">
    <property type="entry name" value="PROTEIN_KINASE_ST"/>
    <property type="match status" value="1"/>
</dbReference>
<dbReference type="Gene3D" id="3.30.200.20">
    <property type="entry name" value="Phosphorylase Kinase, domain 1"/>
    <property type="match status" value="1"/>
</dbReference>
<keyword evidence="4" id="KW-0418">Kinase</keyword>
<dbReference type="PANTHER" id="PTHR48014:SF21">
    <property type="entry name" value="SERINE_THREONINE-PROTEIN KINASE FRAY2"/>
    <property type="match status" value="1"/>
</dbReference>
<keyword evidence="3 6" id="KW-0547">Nucleotide-binding</keyword>
<feature type="domain" description="Protein kinase" evidence="8">
    <location>
        <begin position="25"/>
        <end position="297"/>
    </location>
</feature>
<dbReference type="SUPFAM" id="SSF56112">
    <property type="entry name" value="Protein kinase-like (PK-like)"/>
    <property type="match status" value="1"/>
</dbReference>
<evidence type="ECO:0000256" key="2">
    <source>
        <dbReference type="ARBA" id="ARBA00022679"/>
    </source>
</evidence>
<evidence type="ECO:0000256" key="6">
    <source>
        <dbReference type="PROSITE-ProRule" id="PRU10141"/>
    </source>
</evidence>
<evidence type="ECO:0000256" key="3">
    <source>
        <dbReference type="ARBA" id="ARBA00022741"/>
    </source>
</evidence>
<gene>
    <name evidence="9" type="primary">g6385</name>
    <name evidence="9" type="ORF">VP750_LOCUS5473</name>
</gene>
<feature type="region of interest" description="Disordered" evidence="7">
    <location>
        <begin position="615"/>
        <end position="661"/>
    </location>
</feature>
<keyword evidence="5 6" id="KW-0067">ATP-binding</keyword>
<dbReference type="Proteomes" id="UP001497392">
    <property type="component" value="Unassembled WGS sequence"/>
</dbReference>